<evidence type="ECO:0000313" key="12">
    <source>
        <dbReference type="Proteomes" id="UP000295135"/>
    </source>
</evidence>
<evidence type="ECO:0000256" key="5">
    <source>
        <dbReference type="ARBA" id="ARBA00023244"/>
    </source>
</evidence>
<dbReference type="EC" id="4.2.1.75" evidence="3 9"/>
<dbReference type="UniPathway" id="UPA00251">
    <property type="reaction ID" value="UER00320"/>
</dbReference>
<dbReference type="GO" id="GO:0004852">
    <property type="term" value="F:uroporphyrinogen-III synthase activity"/>
    <property type="evidence" value="ECO:0007669"/>
    <property type="project" value="UniProtKB-UniRule"/>
</dbReference>
<comment type="caution">
    <text evidence="11">The sequence shown here is derived from an EMBL/GenBank/DDBJ whole genome shotgun (WGS) entry which is preliminary data.</text>
</comment>
<dbReference type="AlphaFoldDB" id="A0A4R3JY49"/>
<evidence type="ECO:0000256" key="3">
    <source>
        <dbReference type="ARBA" id="ARBA00013109"/>
    </source>
</evidence>
<evidence type="ECO:0000256" key="1">
    <source>
        <dbReference type="ARBA" id="ARBA00004772"/>
    </source>
</evidence>
<dbReference type="GO" id="GO:0006782">
    <property type="term" value="P:protoporphyrinogen IX biosynthetic process"/>
    <property type="evidence" value="ECO:0007669"/>
    <property type="project" value="UniProtKB-UniRule"/>
</dbReference>
<dbReference type="EMBL" id="SLZY01000002">
    <property type="protein sequence ID" value="TCS73363.1"/>
    <property type="molecule type" value="Genomic_DNA"/>
</dbReference>
<feature type="domain" description="Tetrapyrrole biosynthesis uroporphyrinogen III synthase" evidence="10">
    <location>
        <begin position="22"/>
        <end position="238"/>
    </location>
</feature>
<reference evidence="11 12" key="1">
    <citation type="submission" date="2019-03" db="EMBL/GenBank/DDBJ databases">
        <title>Genomic Encyclopedia of Type Strains, Phase IV (KMG-IV): sequencing the most valuable type-strain genomes for metagenomic binning, comparative biology and taxonomic classification.</title>
        <authorList>
            <person name="Goeker M."/>
        </authorList>
    </citation>
    <scope>NUCLEOTIDE SEQUENCE [LARGE SCALE GENOMIC DNA]</scope>
    <source>
        <strain evidence="11 12">DSM 103923</strain>
    </source>
</reference>
<dbReference type="InterPro" id="IPR036108">
    <property type="entry name" value="4pyrrol_syn_uPrphyn_synt_sf"/>
</dbReference>
<protein>
    <recommendedName>
        <fullName evidence="7 9">Uroporphyrinogen-III synthase</fullName>
        <ecNumber evidence="3 9">4.2.1.75</ecNumber>
    </recommendedName>
</protein>
<keyword evidence="4 9" id="KW-0456">Lyase</keyword>
<evidence type="ECO:0000256" key="7">
    <source>
        <dbReference type="ARBA" id="ARBA00040167"/>
    </source>
</evidence>
<name>A0A4R3JY49_9PROT</name>
<organism evidence="11 12">
    <name type="scientific">Sulfuritortus calidifontis</name>
    <dbReference type="NCBI Taxonomy" id="1914471"/>
    <lineage>
        <taxon>Bacteria</taxon>
        <taxon>Pseudomonadati</taxon>
        <taxon>Pseudomonadota</taxon>
        <taxon>Betaproteobacteria</taxon>
        <taxon>Nitrosomonadales</taxon>
        <taxon>Thiobacillaceae</taxon>
        <taxon>Sulfuritortus</taxon>
    </lineage>
</organism>
<dbReference type="SUPFAM" id="SSF69618">
    <property type="entry name" value="HemD-like"/>
    <property type="match status" value="1"/>
</dbReference>
<dbReference type="Pfam" id="PF02602">
    <property type="entry name" value="HEM4"/>
    <property type="match status" value="1"/>
</dbReference>
<comment type="catalytic activity">
    <reaction evidence="8 9">
        <text>hydroxymethylbilane = uroporphyrinogen III + H2O</text>
        <dbReference type="Rhea" id="RHEA:18965"/>
        <dbReference type="ChEBI" id="CHEBI:15377"/>
        <dbReference type="ChEBI" id="CHEBI:57308"/>
        <dbReference type="ChEBI" id="CHEBI:57845"/>
        <dbReference type="EC" id="4.2.1.75"/>
    </reaction>
</comment>
<evidence type="ECO:0000256" key="2">
    <source>
        <dbReference type="ARBA" id="ARBA00008133"/>
    </source>
</evidence>
<evidence type="ECO:0000256" key="4">
    <source>
        <dbReference type="ARBA" id="ARBA00023239"/>
    </source>
</evidence>
<proteinExistence type="inferred from homology"/>
<sequence length="261" mass="28259">MTVSLAGKGILVTRPREQAAPLLERLQAAAARPLLFPSIEIAPPEDTARLHDVIDRLAQFDWAIFISPSAVDMAWPVIESRLGHWPAAVKIAAVGPGTARALQRHGIEQVRLPEQGADSEALLALGEFQQPAGRRVVIFRGEGGREHLAETLRARGARVEYAECYRRRPPRADPAPILAAWRRGEIAAVSVTSAEGVRNLATLLGTAGRALLRATPMFVPHARIAEAARALGVQQVQVTASGDEGLLMSLNEWFAHEQPRA</sequence>
<evidence type="ECO:0000256" key="6">
    <source>
        <dbReference type="ARBA" id="ARBA00037589"/>
    </source>
</evidence>
<dbReference type="GO" id="GO:0006780">
    <property type="term" value="P:uroporphyrinogen III biosynthetic process"/>
    <property type="evidence" value="ECO:0007669"/>
    <property type="project" value="UniProtKB-UniRule"/>
</dbReference>
<keyword evidence="5 9" id="KW-0627">Porphyrin biosynthesis</keyword>
<comment type="similarity">
    <text evidence="2 9">Belongs to the uroporphyrinogen-III synthase family.</text>
</comment>
<comment type="pathway">
    <text evidence="1 9">Porphyrin-containing compound metabolism; protoporphyrin-IX biosynthesis; coproporphyrinogen-III from 5-aminolevulinate: step 3/4.</text>
</comment>
<comment type="function">
    <text evidence="6 9">Catalyzes cyclization of the linear tetrapyrrole, hydroxymethylbilane, to the macrocyclic uroporphyrinogen III.</text>
</comment>
<keyword evidence="12" id="KW-1185">Reference proteome</keyword>
<dbReference type="CDD" id="cd06578">
    <property type="entry name" value="HemD"/>
    <property type="match status" value="1"/>
</dbReference>
<dbReference type="Gene3D" id="3.40.50.10090">
    <property type="match status" value="2"/>
</dbReference>
<gene>
    <name evidence="11" type="ORF">EDC61_102133</name>
</gene>
<dbReference type="PANTHER" id="PTHR38042:SF1">
    <property type="entry name" value="UROPORPHYRINOGEN-III SYNTHASE, CHLOROPLASTIC"/>
    <property type="match status" value="1"/>
</dbReference>
<evidence type="ECO:0000256" key="8">
    <source>
        <dbReference type="ARBA" id="ARBA00048617"/>
    </source>
</evidence>
<dbReference type="Proteomes" id="UP000295135">
    <property type="component" value="Unassembled WGS sequence"/>
</dbReference>
<dbReference type="InterPro" id="IPR039793">
    <property type="entry name" value="UROS/Hem4"/>
</dbReference>
<accession>A0A4R3JY49</accession>
<dbReference type="OrthoDB" id="9787650at2"/>
<evidence type="ECO:0000256" key="9">
    <source>
        <dbReference type="RuleBase" id="RU366031"/>
    </source>
</evidence>
<dbReference type="PANTHER" id="PTHR38042">
    <property type="entry name" value="UROPORPHYRINOGEN-III SYNTHASE, CHLOROPLASTIC"/>
    <property type="match status" value="1"/>
</dbReference>
<dbReference type="InterPro" id="IPR003754">
    <property type="entry name" value="4pyrrol_synth_uPrphyn_synth"/>
</dbReference>
<evidence type="ECO:0000259" key="10">
    <source>
        <dbReference type="Pfam" id="PF02602"/>
    </source>
</evidence>
<evidence type="ECO:0000313" key="11">
    <source>
        <dbReference type="EMBL" id="TCS73363.1"/>
    </source>
</evidence>